<sequence>MWTLGRRRAGGGGDRMVLAPLAVLVATLNVLAAQSLIHSPPSIIKQPPTDEMLFQVAQTGENVQTLHHRVRSGR</sequence>
<gene>
    <name evidence="2" type="ORF">pipiens_009780</name>
</gene>
<feature type="chain" id="PRO_5044807223" evidence="1">
    <location>
        <begin position="33"/>
        <end position="74"/>
    </location>
</feature>
<reference evidence="2 3" key="1">
    <citation type="submission" date="2024-05" db="EMBL/GenBank/DDBJ databases">
        <title>Culex pipiens pipiens assembly and annotation.</title>
        <authorList>
            <person name="Alout H."/>
            <person name="Durand T."/>
        </authorList>
    </citation>
    <scope>NUCLEOTIDE SEQUENCE [LARGE SCALE GENOMIC DNA]</scope>
    <source>
        <strain evidence="2">HA-2024</strain>
        <tissue evidence="2">Whole body</tissue>
    </source>
</reference>
<proteinExistence type="predicted"/>
<evidence type="ECO:0000313" key="3">
    <source>
        <dbReference type="Proteomes" id="UP001562425"/>
    </source>
</evidence>
<evidence type="ECO:0000256" key="1">
    <source>
        <dbReference type="SAM" id="SignalP"/>
    </source>
</evidence>
<evidence type="ECO:0000313" key="2">
    <source>
        <dbReference type="EMBL" id="KAL1397407.1"/>
    </source>
</evidence>
<dbReference type="AlphaFoldDB" id="A0ABD1DCK2"/>
<name>A0ABD1DCK2_CULPP</name>
<comment type="caution">
    <text evidence="2">The sequence shown here is derived from an EMBL/GenBank/DDBJ whole genome shotgun (WGS) entry which is preliminary data.</text>
</comment>
<accession>A0ABD1DCK2</accession>
<keyword evidence="3" id="KW-1185">Reference proteome</keyword>
<protein>
    <submittedName>
        <fullName evidence="2">Uncharacterized protein</fullName>
    </submittedName>
</protein>
<organism evidence="2 3">
    <name type="scientific">Culex pipiens pipiens</name>
    <name type="common">Northern house mosquito</name>
    <dbReference type="NCBI Taxonomy" id="38569"/>
    <lineage>
        <taxon>Eukaryota</taxon>
        <taxon>Metazoa</taxon>
        <taxon>Ecdysozoa</taxon>
        <taxon>Arthropoda</taxon>
        <taxon>Hexapoda</taxon>
        <taxon>Insecta</taxon>
        <taxon>Pterygota</taxon>
        <taxon>Neoptera</taxon>
        <taxon>Endopterygota</taxon>
        <taxon>Diptera</taxon>
        <taxon>Nematocera</taxon>
        <taxon>Culicoidea</taxon>
        <taxon>Culicidae</taxon>
        <taxon>Culicinae</taxon>
        <taxon>Culicini</taxon>
        <taxon>Culex</taxon>
        <taxon>Culex</taxon>
    </lineage>
</organism>
<feature type="signal peptide" evidence="1">
    <location>
        <begin position="1"/>
        <end position="32"/>
    </location>
</feature>
<dbReference type="Proteomes" id="UP001562425">
    <property type="component" value="Unassembled WGS sequence"/>
</dbReference>
<dbReference type="EMBL" id="JBEHCU010006315">
    <property type="protein sequence ID" value="KAL1397407.1"/>
    <property type="molecule type" value="Genomic_DNA"/>
</dbReference>
<keyword evidence="1" id="KW-0732">Signal</keyword>